<accession>A0A432XEZ9</accession>
<feature type="chain" id="PRO_5019596280" description="Chaperone SurA" evidence="7">
    <location>
        <begin position="25"/>
        <end position="430"/>
    </location>
</feature>
<dbReference type="EMBL" id="PIPT01000006">
    <property type="protein sequence ID" value="RUO47216.1"/>
    <property type="molecule type" value="Genomic_DNA"/>
</dbReference>
<dbReference type="InterPro" id="IPR000297">
    <property type="entry name" value="PPIase_PpiC"/>
</dbReference>
<dbReference type="GO" id="GO:0003755">
    <property type="term" value="F:peptidyl-prolyl cis-trans isomerase activity"/>
    <property type="evidence" value="ECO:0007669"/>
    <property type="project" value="UniProtKB-UniRule"/>
</dbReference>
<keyword evidence="4 7" id="KW-0697">Rotamase</keyword>
<comment type="domain">
    <text evidence="7">The PPIase activity resides only in the second parvulin domain. The N-terminal region and the C-terminal tail are necessary and sufficient for the chaperone activity of SurA. The PPIase activity is dispensable for SurA to function as a chaperone. The N-terminal region and the C-terminal tail are also required for porin recognition.</text>
</comment>
<dbReference type="GO" id="GO:0030288">
    <property type="term" value="C:outer membrane-bounded periplasmic space"/>
    <property type="evidence" value="ECO:0007669"/>
    <property type="project" value="InterPro"/>
</dbReference>
<keyword evidence="2 7" id="KW-0677">Repeat</keyword>
<evidence type="ECO:0000256" key="4">
    <source>
        <dbReference type="ARBA" id="ARBA00023110"/>
    </source>
</evidence>
<dbReference type="GO" id="GO:0051082">
    <property type="term" value="F:unfolded protein binding"/>
    <property type="evidence" value="ECO:0007669"/>
    <property type="project" value="UniProtKB-UniRule"/>
</dbReference>
<evidence type="ECO:0000256" key="6">
    <source>
        <dbReference type="ARBA" id="ARBA00023235"/>
    </source>
</evidence>
<proteinExistence type="inferred from homology"/>
<keyword evidence="6 7" id="KW-0413">Isomerase</keyword>
<dbReference type="AlphaFoldDB" id="A0A432XEZ9"/>
<dbReference type="OrthoDB" id="14196at2"/>
<dbReference type="NCBIfam" id="NF008038">
    <property type="entry name" value="PRK10770.1"/>
    <property type="match status" value="1"/>
</dbReference>
<dbReference type="GO" id="GO:0043165">
    <property type="term" value="P:Gram-negative-bacterium-type cell outer membrane assembly"/>
    <property type="evidence" value="ECO:0007669"/>
    <property type="project" value="InterPro"/>
</dbReference>
<dbReference type="GO" id="GO:0042277">
    <property type="term" value="F:peptide binding"/>
    <property type="evidence" value="ECO:0007669"/>
    <property type="project" value="InterPro"/>
</dbReference>
<dbReference type="HAMAP" id="MF_01183">
    <property type="entry name" value="Chaperone_SurA"/>
    <property type="match status" value="1"/>
</dbReference>
<evidence type="ECO:0000256" key="7">
    <source>
        <dbReference type="HAMAP-Rule" id="MF_01183"/>
    </source>
</evidence>
<gene>
    <name evidence="7" type="primary">surA</name>
    <name evidence="9" type="ORF">CWE21_08435</name>
</gene>
<reference evidence="10" key="1">
    <citation type="journal article" date="2018" name="Front. Microbiol.">
        <title>Genome-Based Analysis Reveals the Taxonomy and Diversity of the Family Idiomarinaceae.</title>
        <authorList>
            <person name="Liu Y."/>
            <person name="Lai Q."/>
            <person name="Shao Z."/>
        </authorList>
    </citation>
    <scope>NUCLEOTIDE SEQUENCE [LARGE SCALE GENOMIC DNA]</scope>
    <source>
        <strain evidence="10">SW15</strain>
    </source>
</reference>
<protein>
    <recommendedName>
        <fullName evidence="7">Chaperone SurA</fullName>
    </recommendedName>
    <alternativeName>
        <fullName evidence="7">Peptidyl-prolyl cis-trans isomerase SurA</fullName>
        <shortName evidence="7">PPIase SurA</shortName>
        <ecNumber evidence="7">5.2.1.8</ecNumber>
    </alternativeName>
    <alternativeName>
        <fullName evidence="7">Rotamase SurA</fullName>
    </alternativeName>
</protein>
<dbReference type="InterPro" id="IPR046357">
    <property type="entry name" value="PPIase_dom_sf"/>
</dbReference>
<dbReference type="GO" id="GO:0006457">
    <property type="term" value="P:protein folding"/>
    <property type="evidence" value="ECO:0007669"/>
    <property type="project" value="UniProtKB-UniRule"/>
</dbReference>
<comment type="subcellular location">
    <subcellularLocation>
        <location evidence="7">Periplasm</location>
    </subcellularLocation>
    <text evidence="7">Is capable of associating with the outer membrane.</text>
</comment>
<dbReference type="InterPro" id="IPR015391">
    <property type="entry name" value="SurA_N"/>
</dbReference>
<dbReference type="Pfam" id="PF13616">
    <property type="entry name" value="Rotamase_3"/>
    <property type="match status" value="1"/>
</dbReference>
<dbReference type="Gene3D" id="1.10.4030.10">
    <property type="entry name" value="Porin chaperone SurA, peptide-binding domain"/>
    <property type="match status" value="2"/>
</dbReference>
<keyword evidence="5 7" id="KW-0143">Chaperone</keyword>
<dbReference type="RefSeq" id="WP_126834004.1">
    <property type="nucleotide sequence ID" value="NZ_PIPT01000006.1"/>
</dbReference>
<dbReference type="Pfam" id="PF00639">
    <property type="entry name" value="Rotamase"/>
    <property type="match status" value="1"/>
</dbReference>
<dbReference type="Proteomes" id="UP000286678">
    <property type="component" value="Unassembled WGS sequence"/>
</dbReference>
<keyword evidence="3 7" id="KW-0574">Periplasm</keyword>
<organism evidence="9 10">
    <name type="scientific">Pseudidiomarina aquimaris</name>
    <dbReference type="NCBI Taxonomy" id="641841"/>
    <lineage>
        <taxon>Bacteria</taxon>
        <taxon>Pseudomonadati</taxon>
        <taxon>Pseudomonadota</taxon>
        <taxon>Gammaproteobacteria</taxon>
        <taxon>Alteromonadales</taxon>
        <taxon>Idiomarinaceae</taxon>
        <taxon>Pseudidiomarina</taxon>
    </lineage>
</organism>
<feature type="domain" description="PpiC" evidence="8">
    <location>
        <begin position="284"/>
        <end position="384"/>
    </location>
</feature>
<dbReference type="Pfam" id="PF09312">
    <property type="entry name" value="SurA_N"/>
    <property type="match status" value="1"/>
</dbReference>
<feature type="signal peptide" evidence="7">
    <location>
        <begin position="1"/>
        <end position="24"/>
    </location>
</feature>
<keyword evidence="1 7" id="KW-0732">Signal</keyword>
<dbReference type="PROSITE" id="PS01096">
    <property type="entry name" value="PPIC_PPIASE_1"/>
    <property type="match status" value="1"/>
</dbReference>
<evidence type="ECO:0000313" key="9">
    <source>
        <dbReference type="EMBL" id="RUO47216.1"/>
    </source>
</evidence>
<dbReference type="SUPFAM" id="SSF54534">
    <property type="entry name" value="FKBP-like"/>
    <property type="match status" value="2"/>
</dbReference>
<name>A0A432XEZ9_9GAMM</name>
<evidence type="ECO:0000313" key="10">
    <source>
        <dbReference type="Proteomes" id="UP000286678"/>
    </source>
</evidence>
<dbReference type="InterPro" id="IPR023058">
    <property type="entry name" value="PPIase_PpiC_CS"/>
</dbReference>
<sequence length="430" mass="48177" precursor="true">MNKMLKIVSIAWLTLASLTVPAQANEVLDRVAVIVNDGVILQSEVETMLVQIKRNAAEQDIQLPSDDVLRVQAIDRLVLQEIQLQIARRNGIEVSDAQLEQTIASIAREAGMNVEGLRAEITGLGSTWQGYRESIRREMIIGELQRNAVRDRVYISPQEIANLTSMMEEMSSNEVEYRLSHILIGLRDSSSSSEVQAARERAESVLSSLQDGRDFAATAISSSAGSRALEGGDLGWMNINAMPTLFAEAVRGKRKGDLIGPIKSGVGFHILKVADTRGIETVEIEEVKARHILLRTSVILSDNRAKEQLSTFRQQIMSGEAEFSELALEHSDDTGSASQGGDLGWNEPGIFDENFKQVVESAEIGEISEPFRSQFGWHIVEVLDRRVQDATERSKENRAYQLLYRRKYQEELENWQQEMRDQAYIEEITD</sequence>
<dbReference type="InterPro" id="IPR050280">
    <property type="entry name" value="OMP_Chaperone_SurA"/>
</dbReference>
<dbReference type="PANTHER" id="PTHR47637:SF1">
    <property type="entry name" value="CHAPERONE SURA"/>
    <property type="match status" value="1"/>
</dbReference>
<dbReference type="InterPro" id="IPR023034">
    <property type="entry name" value="PPIase_SurA"/>
</dbReference>
<comment type="catalytic activity">
    <reaction evidence="7">
        <text>[protein]-peptidylproline (omega=180) = [protein]-peptidylproline (omega=0)</text>
        <dbReference type="Rhea" id="RHEA:16237"/>
        <dbReference type="Rhea" id="RHEA-COMP:10747"/>
        <dbReference type="Rhea" id="RHEA-COMP:10748"/>
        <dbReference type="ChEBI" id="CHEBI:83833"/>
        <dbReference type="ChEBI" id="CHEBI:83834"/>
        <dbReference type="EC" id="5.2.1.8"/>
    </reaction>
</comment>
<keyword evidence="10" id="KW-1185">Reference proteome</keyword>
<evidence type="ECO:0000259" key="8">
    <source>
        <dbReference type="PROSITE" id="PS50198"/>
    </source>
</evidence>
<dbReference type="PROSITE" id="PS50198">
    <property type="entry name" value="PPIC_PPIASE_2"/>
    <property type="match status" value="2"/>
</dbReference>
<dbReference type="Gene3D" id="3.10.50.40">
    <property type="match status" value="2"/>
</dbReference>
<evidence type="ECO:0000256" key="2">
    <source>
        <dbReference type="ARBA" id="ARBA00022737"/>
    </source>
</evidence>
<comment type="caution">
    <text evidence="9">The sequence shown here is derived from an EMBL/GenBank/DDBJ whole genome shotgun (WGS) entry which is preliminary data.</text>
</comment>
<dbReference type="InterPro" id="IPR027304">
    <property type="entry name" value="Trigger_fact/SurA_dom_sf"/>
</dbReference>
<dbReference type="EC" id="5.2.1.8" evidence="7"/>
<evidence type="ECO:0000256" key="3">
    <source>
        <dbReference type="ARBA" id="ARBA00022764"/>
    </source>
</evidence>
<dbReference type="PANTHER" id="PTHR47637">
    <property type="entry name" value="CHAPERONE SURA"/>
    <property type="match status" value="1"/>
</dbReference>
<dbReference type="SUPFAM" id="SSF109998">
    <property type="entry name" value="Triger factor/SurA peptide-binding domain-like"/>
    <property type="match status" value="1"/>
</dbReference>
<dbReference type="GO" id="GO:0050821">
    <property type="term" value="P:protein stabilization"/>
    <property type="evidence" value="ECO:0007669"/>
    <property type="project" value="InterPro"/>
</dbReference>
<evidence type="ECO:0000256" key="5">
    <source>
        <dbReference type="ARBA" id="ARBA00023186"/>
    </source>
</evidence>
<comment type="function">
    <text evidence="7">Chaperone involved in the correct folding and assembly of outer membrane proteins. Recognizes specific patterns of aromatic residues and the orientation of their side chains, which are found more frequently in integral outer membrane proteins. May act in both early periplasmic and late outer membrane-associated steps of protein maturation.</text>
</comment>
<feature type="domain" description="PpiC" evidence="8">
    <location>
        <begin position="174"/>
        <end position="275"/>
    </location>
</feature>
<evidence type="ECO:0000256" key="1">
    <source>
        <dbReference type="ARBA" id="ARBA00022729"/>
    </source>
</evidence>